<dbReference type="InterPro" id="IPR058525">
    <property type="entry name" value="DUF8212"/>
</dbReference>
<dbReference type="STRING" id="1149755.A0A2J6RLB9"/>
<feature type="domain" description="Heterokaryon incompatibility" evidence="1">
    <location>
        <begin position="22"/>
        <end position="111"/>
    </location>
</feature>
<name>A0A2J6RLB9_HYAVF</name>
<gene>
    <name evidence="3" type="ORF">L207DRAFT_462146</name>
</gene>
<evidence type="ECO:0000259" key="2">
    <source>
        <dbReference type="Pfam" id="PF26640"/>
    </source>
</evidence>
<keyword evidence="4" id="KW-1185">Reference proteome</keyword>
<organism evidence="3 4">
    <name type="scientific">Hyaloscypha variabilis (strain UAMH 11265 / GT02V1 / F)</name>
    <name type="common">Meliniomyces variabilis</name>
    <dbReference type="NCBI Taxonomy" id="1149755"/>
    <lineage>
        <taxon>Eukaryota</taxon>
        <taxon>Fungi</taxon>
        <taxon>Dikarya</taxon>
        <taxon>Ascomycota</taxon>
        <taxon>Pezizomycotina</taxon>
        <taxon>Leotiomycetes</taxon>
        <taxon>Helotiales</taxon>
        <taxon>Hyaloscyphaceae</taxon>
        <taxon>Hyaloscypha</taxon>
        <taxon>Hyaloscypha variabilis</taxon>
    </lineage>
</organism>
<proteinExistence type="predicted"/>
<dbReference type="OrthoDB" id="674604at2759"/>
<dbReference type="Pfam" id="PF06985">
    <property type="entry name" value="HET"/>
    <property type="match status" value="1"/>
</dbReference>
<dbReference type="Proteomes" id="UP000235786">
    <property type="component" value="Unassembled WGS sequence"/>
</dbReference>
<dbReference type="AlphaFoldDB" id="A0A2J6RLB9"/>
<evidence type="ECO:0000259" key="1">
    <source>
        <dbReference type="Pfam" id="PF06985"/>
    </source>
</evidence>
<evidence type="ECO:0000313" key="4">
    <source>
        <dbReference type="Proteomes" id="UP000235786"/>
    </source>
</evidence>
<feature type="domain" description="DUF8212" evidence="2">
    <location>
        <begin position="231"/>
        <end position="299"/>
    </location>
</feature>
<sequence length="571" mass="65520">MRLLNTFTMRLEEYFGSQIPSYSILSHCWSTDEVTFQDINQPNWRSLRGAAKIEGACAVSRGYRQQYIWIDTCCIDKSSSAELSESINSMYRWYEKASWCYVYLEDVEGENLYLSRAEPGTREPVLDEISRSRWFTRGWTLQELIAPKFIFFFNNEWQFLGDKYALKDIISRVTTIPEAILRRTEDITSCSISRKMSWAASRKTTREEDIAYCLLGIFGVNMPLLYGEGGRAFIRLQEEILKESDDQSIFAWGLMNPKADRLGSEDRESSLDIGYQGVLATHPSSFAGSADIVPYPSDPDRQPFSMTNRGLRIELPVLEQGKIPGDDNVVGLLGCHYENDFSGVIGVFLQKTANRSIFTRWIPGLAKYTTEEANQAKVRTIYIKKMRTFGYYASVQKCLIRWESVRAQGYEIIQTLNTVNWSQGTDVFEFYEPSVREGNKVEVTIVLERASTDICFAIDLRVWRLLVPEDDRASYLERSVQIVPKPDNIATEVWLRQLSEERPGSWPLLANGQEPRENYHLLNLSRGFLGRFTCEVAAVAIEEEMLNQKITVLEVYMSEITPHFSNAEELG</sequence>
<dbReference type="PANTHER" id="PTHR10622">
    <property type="entry name" value="HET DOMAIN-CONTAINING PROTEIN"/>
    <property type="match status" value="1"/>
</dbReference>
<dbReference type="PANTHER" id="PTHR10622:SF10">
    <property type="entry name" value="HET DOMAIN-CONTAINING PROTEIN"/>
    <property type="match status" value="1"/>
</dbReference>
<accession>A0A2J6RLB9</accession>
<dbReference type="EMBL" id="KZ613947">
    <property type="protein sequence ID" value="PMD39310.1"/>
    <property type="molecule type" value="Genomic_DNA"/>
</dbReference>
<evidence type="ECO:0000313" key="3">
    <source>
        <dbReference type="EMBL" id="PMD39310.1"/>
    </source>
</evidence>
<dbReference type="InterPro" id="IPR010730">
    <property type="entry name" value="HET"/>
</dbReference>
<protein>
    <submittedName>
        <fullName evidence="3">HET-domain-containing protein</fullName>
    </submittedName>
</protein>
<dbReference type="Pfam" id="PF26640">
    <property type="entry name" value="DUF8212"/>
    <property type="match status" value="1"/>
</dbReference>
<reference evidence="3 4" key="1">
    <citation type="submission" date="2016-04" db="EMBL/GenBank/DDBJ databases">
        <title>A degradative enzymes factory behind the ericoid mycorrhizal symbiosis.</title>
        <authorList>
            <consortium name="DOE Joint Genome Institute"/>
            <person name="Martino E."/>
            <person name="Morin E."/>
            <person name="Grelet G."/>
            <person name="Kuo A."/>
            <person name="Kohler A."/>
            <person name="Daghino S."/>
            <person name="Barry K."/>
            <person name="Choi C."/>
            <person name="Cichocki N."/>
            <person name="Clum A."/>
            <person name="Copeland A."/>
            <person name="Hainaut M."/>
            <person name="Haridas S."/>
            <person name="Labutti K."/>
            <person name="Lindquist E."/>
            <person name="Lipzen A."/>
            <person name="Khouja H.-R."/>
            <person name="Murat C."/>
            <person name="Ohm R."/>
            <person name="Olson A."/>
            <person name="Spatafora J."/>
            <person name="Veneault-Fourrey C."/>
            <person name="Henrissat B."/>
            <person name="Grigoriev I."/>
            <person name="Martin F."/>
            <person name="Perotto S."/>
        </authorList>
    </citation>
    <scope>NUCLEOTIDE SEQUENCE [LARGE SCALE GENOMIC DNA]</scope>
    <source>
        <strain evidence="3 4">F</strain>
    </source>
</reference>